<keyword evidence="2" id="KW-1185">Reference proteome</keyword>
<organism evidence="1 2">
    <name type="scientific">Dactylosporangium darangshiense</name>
    <dbReference type="NCBI Taxonomy" id="579108"/>
    <lineage>
        <taxon>Bacteria</taxon>
        <taxon>Bacillati</taxon>
        <taxon>Actinomycetota</taxon>
        <taxon>Actinomycetes</taxon>
        <taxon>Micromonosporales</taxon>
        <taxon>Micromonosporaceae</taxon>
        <taxon>Dactylosporangium</taxon>
    </lineage>
</organism>
<accession>A0ABP8CUZ1</accession>
<dbReference type="RefSeq" id="WP_345120506.1">
    <property type="nucleotide sequence ID" value="NZ_BAABAT010000001.1"/>
</dbReference>
<dbReference type="Proteomes" id="UP001500620">
    <property type="component" value="Unassembled WGS sequence"/>
</dbReference>
<evidence type="ECO:0000313" key="1">
    <source>
        <dbReference type="EMBL" id="GAA4243736.1"/>
    </source>
</evidence>
<gene>
    <name evidence="1" type="ORF">GCM10022255_004010</name>
</gene>
<evidence type="ECO:0000313" key="2">
    <source>
        <dbReference type="Proteomes" id="UP001500620"/>
    </source>
</evidence>
<name>A0ABP8CUZ1_9ACTN</name>
<dbReference type="EMBL" id="BAABAT010000001">
    <property type="protein sequence ID" value="GAA4243736.1"/>
    <property type="molecule type" value="Genomic_DNA"/>
</dbReference>
<reference evidence="2" key="1">
    <citation type="journal article" date="2019" name="Int. J. Syst. Evol. Microbiol.">
        <title>The Global Catalogue of Microorganisms (GCM) 10K type strain sequencing project: providing services to taxonomists for standard genome sequencing and annotation.</title>
        <authorList>
            <consortium name="The Broad Institute Genomics Platform"/>
            <consortium name="The Broad Institute Genome Sequencing Center for Infectious Disease"/>
            <person name="Wu L."/>
            <person name="Ma J."/>
        </authorList>
    </citation>
    <scope>NUCLEOTIDE SEQUENCE [LARGE SCALE GENOMIC DNA]</scope>
    <source>
        <strain evidence="2">JCM 17441</strain>
    </source>
</reference>
<sequence length="42" mass="4432">MSDTLRGPDEISKGANVVEKGFPVGDGQFELQVDGVSERPVA</sequence>
<proteinExistence type="predicted"/>
<protein>
    <submittedName>
        <fullName evidence="1">Uncharacterized protein</fullName>
    </submittedName>
</protein>
<comment type="caution">
    <text evidence="1">The sequence shown here is derived from an EMBL/GenBank/DDBJ whole genome shotgun (WGS) entry which is preliminary data.</text>
</comment>